<comment type="subcellular location">
    <subcellularLocation>
        <location evidence="1">Cell projection</location>
        <location evidence="1">Cilium</location>
    </subcellularLocation>
</comment>
<evidence type="ECO:0000256" key="3">
    <source>
        <dbReference type="ARBA" id="ARBA00023054"/>
    </source>
</evidence>
<dbReference type="AlphaFoldDB" id="A0A8C1X3X8"/>
<dbReference type="Proteomes" id="UP000694700">
    <property type="component" value="Unplaced"/>
</dbReference>
<dbReference type="CDD" id="cd00030">
    <property type="entry name" value="C2"/>
    <property type="match status" value="1"/>
</dbReference>
<evidence type="ECO:0000256" key="7">
    <source>
        <dbReference type="SAM" id="MobiDB-lite"/>
    </source>
</evidence>
<keyword evidence="5" id="KW-0966">Cell projection</keyword>
<evidence type="ECO:0000313" key="9">
    <source>
        <dbReference type="Ensembl" id="ENSCCRP00015073722.1"/>
    </source>
</evidence>
<comment type="similarity">
    <text evidence="2">Belongs to the RPGRIP1 family.</text>
</comment>
<dbReference type="Ensembl" id="ENSCCRT00015076116.1">
    <property type="protein sequence ID" value="ENSCCRP00015073722.1"/>
    <property type="gene ID" value="ENSCCRG00015029871.1"/>
</dbReference>
<keyword evidence="4" id="KW-0969">Cilium</keyword>
<proteinExistence type="inferred from homology"/>
<dbReference type="InterPro" id="IPR021656">
    <property type="entry name" value="C2-C2_1"/>
</dbReference>
<reference evidence="9" key="1">
    <citation type="submission" date="2025-08" db="UniProtKB">
        <authorList>
            <consortium name="Ensembl"/>
        </authorList>
    </citation>
    <scope>IDENTIFICATION</scope>
</reference>
<dbReference type="Pfam" id="PF11618">
    <property type="entry name" value="C2-C2_1"/>
    <property type="match status" value="1"/>
</dbReference>
<feature type="region of interest" description="Disordered" evidence="7">
    <location>
        <begin position="690"/>
        <end position="722"/>
    </location>
</feature>
<feature type="coiled-coil region" evidence="6">
    <location>
        <begin position="86"/>
        <end position="120"/>
    </location>
</feature>
<dbReference type="Gene3D" id="2.60.40.150">
    <property type="entry name" value="C2 domain"/>
    <property type="match status" value="2"/>
</dbReference>
<evidence type="ECO:0000313" key="10">
    <source>
        <dbReference type="Proteomes" id="UP000694700"/>
    </source>
</evidence>
<dbReference type="SUPFAM" id="SSF49562">
    <property type="entry name" value="C2 domain (Calcium/lipid-binding domain, CaLB)"/>
    <property type="match status" value="2"/>
</dbReference>
<name>A0A8C1X3X8_CYPCA</name>
<protein>
    <submittedName>
        <fullName evidence="9">RPGRIP1 like</fullName>
    </submittedName>
</protein>
<dbReference type="Pfam" id="PF00168">
    <property type="entry name" value="C2"/>
    <property type="match status" value="1"/>
</dbReference>
<dbReference type="GO" id="GO:0046548">
    <property type="term" value="P:retinal rod cell development"/>
    <property type="evidence" value="ECO:0007669"/>
    <property type="project" value="TreeGrafter"/>
</dbReference>
<evidence type="ECO:0000256" key="6">
    <source>
        <dbReference type="SAM" id="Coils"/>
    </source>
</evidence>
<sequence length="861" mass="97773">MVFAGADETAGDIPLRDITVHPNGAATLAEALQNVSRFSREELEDTFLRLQEENLTLKQYTRKQEDKIRRMATKLTRLVKDHQQSEGARDVEMEELQEKVQELEKQNEGLARRLLAAKQQHTPYSHIQLRPPQTQRPHAHDRIRHVEGDMSAKPPQGLLPDAALVKVDEVSRQLKEERLKSLQLETQIQTRDTHKRYSCCPTHKLYIQYKERDLLKENSFCSEHIAAFLFVCCNSAFDVSQEQKWKTREQQLKLQELQLRYFEQKKQLDEIKERMKFFTKVKCNICSKIRHQLLILYHNCAEVAAVTRAMDDLKLEHELKSEKLAQLLDMRAARIKKLEAQLKDIAYGTKTHVFRPDVTSDDVTDEFDETLRLARGKNLLEIHLGRAQFSSEAIESLKDKDPSIFCTYAFYYFELQSTAVVRGAHPAYSLTSQVDNLHSSSVTVEVQLAEGLSFRTVAAGQLRLNQLLERDGKVFGTIQVVGVTDEIQVFLALEYWLKLRVPMEQAIRHYKERVKALGYLNTSIRDSQVLGPHTQPSPYIIYKLYHFPDHHTPIISSTNEPQFEDHMLFPVDMNSDLDAFLKSEALVLYVFDDLDVEKQLYLGKARLTDHEGLPSGQISVTLKWTFTYLPPGSSSITTQQIEITGRATLERQTSQDKEKTETQPMTKDPPLIPQPTVSETVIVMEAGEATAVSEEEDEEESQLSEGQVITASSQSDESEISELQQPPTGVCLDSESCDALLHQPSECIRVEIISLSLKPGSRVAEDSGIVQLFPGPAVSRDPAVPEETSAWTQQNNLYPIHEKCHVLTIKSFCVFLSLTVVVDVQDSSEVIGHLVVTVEALEALTSIIKDPERDHPLTPLA</sequence>
<feature type="compositionally biased region" description="Polar residues" evidence="7">
    <location>
        <begin position="707"/>
        <end position="722"/>
    </location>
</feature>
<feature type="domain" description="C2" evidence="8">
    <location>
        <begin position="500"/>
        <end position="622"/>
    </location>
</feature>
<evidence type="ECO:0000256" key="2">
    <source>
        <dbReference type="ARBA" id="ARBA00006042"/>
    </source>
</evidence>
<feature type="compositionally biased region" description="Acidic residues" evidence="7">
    <location>
        <begin position="693"/>
        <end position="702"/>
    </location>
</feature>
<dbReference type="GO" id="GO:0032391">
    <property type="term" value="C:photoreceptor connecting cilium"/>
    <property type="evidence" value="ECO:0007669"/>
    <property type="project" value="TreeGrafter"/>
</dbReference>
<dbReference type="GO" id="GO:1905515">
    <property type="term" value="P:non-motile cilium assembly"/>
    <property type="evidence" value="ECO:0007669"/>
    <property type="project" value="TreeGrafter"/>
</dbReference>
<dbReference type="GO" id="GO:0005856">
    <property type="term" value="C:cytoskeleton"/>
    <property type="evidence" value="ECO:0007669"/>
    <property type="project" value="UniProtKB-ARBA"/>
</dbReference>
<organism evidence="9 10">
    <name type="scientific">Cyprinus carpio</name>
    <name type="common">Common carp</name>
    <dbReference type="NCBI Taxonomy" id="7962"/>
    <lineage>
        <taxon>Eukaryota</taxon>
        <taxon>Metazoa</taxon>
        <taxon>Chordata</taxon>
        <taxon>Craniata</taxon>
        <taxon>Vertebrata</taxon>
        <taxon>Euteleostomi</taxon>
        <taxon>Actinopterygii</taxon>
        <taxon>Neopterygii</taxon>
        <taxon>Teleostei</taxon>
        <taxon>Ostariophysi</taxon>
        <taxon>Cypriniformes</taxon>
        <taxon>Cyprinidae</taxon>
        <taxon>Cyprininae</taxon>
        <taxon>Cyprinus</taxon>
    </lineage>
</organism>
<dbReference type="InterPro" id="IPR035892">
    <property type="entry name" value="C2_domain_sf"/>
</dbReference>
<keyword evidence="3 6" id="KW-0175">Coiled coil</keyword>
<dbReference type="PANTHER" id="PTHR14240:SF1">
    <property type="entry name" value="PROTEIN FANTOM-RELATED"/>
    <property type="match status" value="1"/>
</dbReference>
<evidence type="ECO:0000256" key="1">
    <source>
        <dbReference type="ARBA" id="ARBA00004138"/>
    </source>
</evidence>
<evidence type="ECO:0000256" key="4">
    <source>
        <dbReference type="ARBA" id="ARBA00023069"/>
    </source>
</evidence>
<accession>A0A8C1X3X8</accession>
<evidence type="ECO:0000256" key="5">
    <source>
        <dbReference type="ARBA" id="ARBA00023273"/>
    </source>
</evidence>
<evidence type="ECO:0000259" key="8">
    <source>
        <dbReference type="PROSITE" id="PS50004"/>
    </source>
</evidence>
<dbReference type="InterPro" id="IPR000008">
    <property type="entry name" value="C2_dom"/>
</dbReference>
<feature type="region of interest" description="Disordered" evidence="7">
    <location>
        <begin position="646"/>
        <end position="674"/>
    </location>
</feature>
<dbReference type="InterPro" id="IPR031139">
    <property type="entry name" value="RPGRIP1_fam"/>
</dbReference>
<dbReference type="PROSITE" id="PS50004">
    <property type="entry name" value="C2"/>
    <property type="match status" value="1"/>
</dbReference>
<dbReference type="PANTHER" id="PTHR14240">
    <property type="entry name" value="RETINITIS PIGMENTOSA GTPASE REGULATOR-INTERACTING PROTEIN"/>
    <property type="match status" value="1"/>
</dbReference>